<comment type="caution">
    <text evidence="1">The sequence shown here is derived from an EMBL/GenBank/DDBJ whole genome shotgun (WGS) entry which is preliminary data.</text>
</comment>
<organism evidence="1 2">
    <name type="scientific">Kutzneria chonburiensis</name>
    <dbReference type="NCBI Taxonomy" id="1483604"/>
    <lineage>
        <taxon>Bacteria</taxon>
        <taxon>Bacillati</taxon>
        <taxon>Actinomycetota</taxon>
        <taxon>Actinomycetes</taxon>
        <taxon>Pseudonocardiales</taxon>
        <taxon>Pseudonocardiaceae</taxon>
        <taxon>Kutzneria</taxon>
    </lineage>
</organism>
<evidence type="ECO:0000313" key="1">
    <source>
        <dbReference type="EMBL" id="MFC0543261.1"/>
    </source>
</evidence>
<dbReference type="RefSeq" id="WP_273941655.1">
    <property type="nucleotide sequence ID" value="NZ_CP097263.1"/>
</dbReference>
<reference evidence="1 2" key="1">
    <citation type="submission" date="2024-09" db="EMBL/GenBank/DDBJ databases">
        <authorList>
            <person name="Sun Q."/>
            <person name="Mori K."/>
        </authorList>
    </citation>
    <scope>NUCLEOTIDE SEQUENCE [LARGE SCALE GENOMIC DNA]</scope>
    <source>
        <strain evidence="1 2">TBRC 1432</strain>
    </source>
</reference>
<accession>A0ABV6MSH8</accession>
<dbReference type="Proteomes" id="UP001589810">
    <property type="component" value="Unassembled WGS sequence"/>
</dbReference>
<proteinExistence type="predicted"/>
<sequence length="133" mass="15567">MAKREWRLSNTPTEYRDAVLNAKWYGYELMSLSAPLHVNWQVDGRIDNVARDFPMIDLNEIRAFLAETGKTVPWVWLGRLEPLPEGMKSYWRLSLDTATPDLILRMRPSHFPGRYLASRALQPYDPYASGRRR</sequence>
<evidence type="ECO:0000313" key="2">
    <source>
        <dbReference type="Proteomes" id="UP001589810"/>
    </source>
</evidence>
<name>A0ABV6MSH8_9PSEU</name>
<dbReference type="EMBL" id="JBHLUD010000004">
    <property type="protein sequence ID" value="MFC0543261.1"/>
    <property type="molecule type" value="Genomic_DNA"/>
</dbReference>
<gene>
    <name evidence="1" type="ORF">ACFFH7_17295</name>
</gene>
<protein>
    <submittedName>
        <fullName evidence="1">Uncharacterized protein</fullName>
    </submittedName>
</protein>
<keyword evidence="2" id="KW-1185">Reference proteome</keyword>